<dbReference type="AlphaFoldDB" id="A0AAN6ZG94"/>
<evidence type="ECO:0000313" key="10">
    <source>
        <dbReference type="Proteomes" id="UP001304895"/>
    </source>
</evidence>
<dbReference type="SUPFAM" id="SSF55811">
    <property type="entry name" value="Nudix"/>
    <property type="match status" value="1"/>
</dbReference>
<gene>
    <name evidence="9" type="ORF">BT67DRAFT_189201</name>
</gene>
<evidence type="ECO:0000256" key="2">
    <source>
        <dbReference type="ARBA" id="ARBA00001946"/>
    </source>
</evidence>
<evidence type="ECO:0000313" key="9">
    <source>
        <dbReference type="EMBL" id="KAK4136733.1"/>
    </source>
</evidence>
<organism evidence="9 10">
    <name type="scientific">Trichocladium antarcticum</name>
    <dbReference type="NCBI Taxonomy" id="1450529"/>
    <lineage>
        <taxon>Eukaryota</taxon>
        <taxon>Fungi</taxon>
        <taxon>Dikarya</taxon>
        <taxon>Ascomycota</taxon>
        <taxon>Pezizomycotina</taxon>
        <taxon>Sordariomycetes</taxon>
        <taxon>Sordariomycetidae</taxon>
        <taxon>Sordariales</taxon>
        <taxon>Chaetomiaceae</taxon>
        <taxon>Trichocladium</taxon>
    </lineage>
</organism>
<feature type="region of interest" description="Disordered" evidence="7">
    <location>
        <begin position="430"/>
        <end position="474"/>
    </location>
</feature>
<reference evidence="9" key="2">
    <citation type="submission" date="2023-05" db="EMBL/GenBank/DDBJ databases">
        <authorList>
            <consortium name="Lawrence Berkeley National Laboratory"/>
            <person name="Steindorff A."/>
            <person name="Hensen N."/>
            <person name="Bonometti L."/>
            <person name="Westerberg I."/>
            <person name="Brannstrom I.O."/>
            <person name="Guillou S."/>
            <person name="Cros-Aarteil S."/>
            <person name="Calhoun S."/>
            <person name="Haridas S."/>
            <person name="Kuo A."/>
            <person name="Mondo S."/>
            <person name="Pangilinan J."/>
            <person name="Riley R."/>
            <person name="Labutti K."/>
            <person name="Andreopoulos B."/>
            <person name="Lipzen A."/>
            <person name="Chen C."/>
            <person name="Yanf M."/>
            <person name="Daum C."/>
            <person name="Ng V."/>
            <person name="Clum A."/>
            <person name="Ohm R."/>
            <person name="Martin F."/>
            <person name="Silar P."/>
            <person name="Natvig D."/>
            <person name="Lalanne C."/>
            <person name="Gautier V."/>
            <person name="Ament-Velasquez S.L."/>
            <person name="Kruys A."/>
            <person name="Hutchinson M.I."/>
            <person name="Powell A.J."/>
            <person name="Barry K."/>
            <person name="Miller A.N."/>
            <person name="Grigoriev I.V."/>
            <person name="Debuchy R."/>
            <person name="Gladieux P."/>
            <person name="Thoren M.H."/>
            <person name="Johannesson H."/>
        </authorList>
    </citation>
    <scope>NUCLEOTIDE SEQUENCE</scope>
    <source>
        <strain evidence="9">CBS 123565</strain>
    </source>
</reference>
<dbReference type="Gene3D" id="3.90.79.10">
    <property type="entry name" value="Nucleoside Triphosphate Pyrophosphohydrolase"/>
    <property type="match status" value="1"/>
</dbReference>
<feature type="compositionally biased region" description="Gly residues" evidence="7">
    <location>
        <begin position="455"/>
        <end position="474"/>
    </location>
</feature>
<comment type="cofactor">
    <cofactor evidence="1">
        <name>Mn(2+)</name>
        <dbReference type="ChEBI" id="CHEBI:29035"/>
    </cofactor>
</comment>
<comment type="caution">
    <text evidence="9">The sequence shown here is derived from an EMBL/GenBank/DDBJ whole genome shotgun (WGS) entry which is preliminary data.</text>
</comment>
<dbReference type="GO" id="GO:0015938">
    <property type="term" value="P:coenzyme A catabolic process"/>
    <property type="evidence" value="ECO:0007669"/>
    <property type="project" value="TreeGrafter"/>
</dbReference>
<name>A0AAN6ZG94_9PEZI</name>
<keyword evidence="10" id="KW-1185">Reference proteome</keyword>
<dbReference type="CDD" id="cd03426">
    <property type="entry name" value="NUDIX_CoAse_Nudt7"/>
    <property type="match status" value="1"/>
</dbReference>
<feature type="compositionally biased region" description="Basic and acidic residues" evidence="7">
    <location>
        <begin position="430"/>
        <end position="450"/>
    </location>
</feature>
<dbReference type="InterPro" id="IPR045121">
    <property type="entry name" value="CoAse"/>
</dbReference>
<feature type="region of interest" description="Disordered" evidence="7">
    <location>
        <begin position="213"/>
        <end position="236"/>
    </location>
</feature>
<evidence type="ECO:0000256" key="4">
    <source>
        <dbReference type="ARBA" id="ARBA00022801"/>
    </source>
</evidence>
<comment type="cofactor">
    <cofactor evidence="2">
        <name>Mg(2+)</name>
        <dbReference type="ChEBI" id="CHEBI:18420"/>
    </cofactor>
</comment>
<evidence type="ECO:0000256" key="1">
    <source>
        <dbReference type="ARBA" id="ARBA00001936"/>
    </source>
</evidence>
<keyword evidence="5" id="KW-0460">Magnesium</keyword>
<feature type="domain" description="Nudix hydrolase" evidence="8">
    <location>
        <begin position="107"/>
        <end position="252"/>
    </location>
</feature>
<proteinExistence type="predicted"/>
<dbReference type="PANTHER" id="PTHR12992:SF24">
    <property type="entry name" value="PEROXISOMAL COENZYME A DIPHOSPHATASE NUDT7"/>
    <property type="match status" value="1"/>
</dbReference>
<accession>A0AAN6ZG94</accession>
<evidence type="ECO:0000256" key="3">
    <source>
        <dbReference type="ARBA" id="ARBA00022723"/>
    </source>
</evidence>
<feature type="compositionally biased region" description="Low complexity" evidence="7">
    <location>
        <begin position="217"/>
        <end position="228"/>
    </location>
</feature>
<dbReference type="InterPro" id="IPR015797">
    <property type="entry name" value="NUDIX_hydrolase-like_dom_sf"/>
</dbReference>
<dbReference type="PROSITE" id="PS51462">
    <property type="entry name" value="NUDIX"/>
    <property type="match status" value="1"/>
</dbReference>
<sequence length="474" mass="50911">MKMIGLIAADDQVLAQISPREHADEAHIVLDLPPTDLEDGPSDEDSSYWDAPSMAPLNAASTVSSPLKCSHQPWFKQPQLMRTQAAVARLRAYTPPPFPLWDRLPLSRRAAVLMLLYADKRGDLRVVITMRATSLRSFSGDAALPGGKADTLDETPYQIARREAWEEIGLPMDDSKIPAPFRIEPLCYLPMNLARTELVVRPCVALLHTTPVPASPSPARSLSPSSGEPEPEPDLKPAATATATAIAPAPAPESTATVEESLIPRLDAKEVAAVFSAPFHNFLRETDEQSQSQSKSPLPAGSWYEGAWTTWHEEPWRMHFFHVPVTNQQVVKPLPKIRPGAGLAALAEPVGDDGAAAGAGGNGVVGKDGEEAAAEEAEEAGRYKVWGMTARMLVDAATVAYGEKPEFEHNRHFGDEGMIKALDVMGRLGEKKRPGSVLRDADLKRARDMSEAAEAGGGSGGNENGSGNGEGSKM</sequence>
<keyword evidence="6" id="KW-0464">Manganese</keyword>
<evidence type="ECO:0000256" key="5">
    <source>
        <dbReference type="ARBA" id="ARBA00022842"/>
    </source>
</evidence>
<keyword evidence="4" id="KW-0378">Hydrolase</keyword>
<dbReference type="PANTHER" id="PTHR12992">
    <property type="entry name" value="NUDIX HYDROLASE"/>
    <property type="match status" value="1"/>
</dbReference>
<evidence type="ECO:0000256" key="6">
    <source>
        <dbReference type="ARBA" id="ARBA00023211"/>
    </source>
</evidence>
<reference evidence="9" key="1">
    <citation type="journal article" date="2023" name="Mol. Phylogenet. Evol.">
        <title>Genome-scale phylogeny and comparative genomics of the fungal order Sordariales.</title>
        <authorList>
            <person name="Hensen N."/>
            <person name="Bonometti L."/>
            <person name="Westerberg I."/>
            <person name="Brannstrom I.O."/>
            <person name="Guillou S."/>
            <person name="Cros-Aarteil S."/>
            <person name="Calhoun S."/>
            <person name="Haridas S."/>
            <person name="Kuo A."/>
            <person name="Mondo S."/>
            <person name="Pangilinan J."/>
            <person name="Riley R."/>
            <person name="LaButti K."/>
            <person name="Andreopoulos B."/>
            <person name="Lipzen A."/>
            <person name="Chen C."/>
            <person name="Yan M."/>
            <person name="Daum C."/>
            <person name="Ng V."/>
            <person name="Clum A."/>
            <person name="Steindorff A."/>
            <person name="Ohm R.A."/>
            <person name="Martin F."/>
            <person name="Silar P."/>
            <person name="Natvig D.O."/>
            <person name="Lalanne C."/>
            <person name="Gautier V."/>
            <person name="Ament-Velasquez S.L."/>
            <person name="Kruys A."/>
            <person name="Hutchinson M.I."/>
            <person name="Powell A.J."/>
            <person name="Barry K."/>
            <person name="Miller A.N."/>
            <person name="Grigoriev I.V."/>
            <person name="Debuchy R."/>
            <person name="Gladieux P."/>
            <person name="Hiltunen Thoren M."/>
            <person name="Johannesson H."/>
        </authorList>
    </citation>
    <scope>NUCLEOTIDE SEQUENCE</scope>
    <source>
        <strain evidence="9">CBS 123565</strain>
    </source>
</reference>
<dbReference type="Pfam" id="PF00293">
    <property type="entry name" value="NUDIX"/>
    <property type="match status" value="1"/>
</dbReference>
<keyword evidence="3" id="KW-0479">Metal-binding</keyword>
<dbReference type="InterPro" id="IPR000086">
    <property type="entry name" value="NUDIX_hydrolase_dom"/>
</dbReference>
<dbReference type="GO" id="GO:0046872">
    <property type="term" value="F:metal ion binding"/>
    <property type="evidence" value="ECO:0007669"/>
    <property type="project" value="UniProtKB-KW"/>
</dbReference>
<dbReference type="Proteomes" id="UP001304895">
    <property type="component" value="Unassembled WGS sequence"/>
</dbReference>
<evidence type="ECO:0000259" key="8">
    <source>
        <dbReference type="PROSITE" id="PS51462"/>
    </source>
</evidence>
<evidence type="ECO:0000256" key="7">
    <source>
        <dbReference type="SAM" id="MobiDB-lite"/>
    </source>
</evidence>
<protein>
    <recommendedName>
        <fullName evidence="8">Nudix hydrolase domain-containing protein</fullName>
    </recommendedName>
</protein>
<dbReference type="EMBL" id="MU853403">
    <property type="protein sequence ID" value="KAK4136733.1"/>
    <property type="molecule type" value="Genomic_DNA"/>
</dbReference>
<dbReference type="GO" id="GO:0010945">
    <property type="term" value="F:coenzyme A diphosphatase activity"/>
    <property type="evidence" value="ECO:0007669"/>
    <property type="project" value="InterPro"/>
</dbReference>